<accession>V2XMS1</accession>
<evidence type="ECO:0000256" key="1">
    <source>
        <dbReference type="SAM" id="MobiDB-lite"/>
    </source>
</evidence>
<evidence type="ECO:0000313" key="2">
    <source>
        <dbReference type="EMBL" id="ESK94116.1"/>
    </source>
</evidence>
<feature type="region of interest" description="Disordered" evidence="1">
    <location>
        <begin position="117"/>
        <end position="138"/>
    </location>
</feature>
<keyword evidence="3" id="KW-1185">Reference proteome</keyword>
<comment type="caution">
    <text evidence="2">The sequence shown here is derived from an EMBL/GenBank/DDBJ whole genome shotgun (WGS) entry which is preliminary data.</text>
</comment>
<dbReference type="HOGENOM" id="CLU_1855789_0_0_1"/>
<dbReference type="EMBL" id="AWSO01000154">
    <property type="protein sequence ID" value="ESK94116.1"/>
    <property type="molecule type" value="Genomic_DNA"/>
</dbReference>
<dbReference type="KEGG" id="mrr:Moror_12783"/>
<dbReference type="Proteomes" id="UP000017559">
    <property type="component" value="Unassembled WGS sequence"/>
</dbReference>
<feature type="compositionally biased region" description="Basic and acidic residues" evidence="1">
    <location>
        <begin position="128"/>
        <end position="138"/>
    </location>
</feature>
<evidence type="ECO:0000313" key="3">
    <source>
        <dbReference type="Proteomes" id="UP000017559"/>
    </source>
</evidence>
<reference evidence="2 3" key="1">
    <citation type="journal article" date="2014" name="BMC Genomics">
        <title>Genome and secretome analysis of the hemibiotrophic fungal pathogen, Moniliophthora roreri, which causes frosty pod rot disease of cacao: mechanisms of the biotrophic and necrotrophic phases.</title>
        <authorList>
            <person name="Meinhardt L.W."/>
            <person name="Costa G.G.L."/>
            <person name="Thomazella D.P.T."/>
            <person name="Teixeira P.J.P.L."/>
            <person name="Carazzolle M.F."/>
            <person name="Schuster S.C."/>
            <person name="Carlson J.E."/>
            <person name="Guiltinan M.J."/>
            <person name="Mieczkowski P."/>
            <person name="Farmer A."/>
            <person name="Ramaraj T."/>
            <person name="Crozier J."/>
            <person name="Davis R.E."/>
            <person name="Shao J."/>
            <person name="Melnick R.L."/>
            <person name="Pereira G.A.G."/>
            <person name="Bailey B.A."/>
        </authorList>
    </citation>
    <scope>NUCLEOTIDE SEQUENCE [LARGE SCALE GENOMIC DNA]</scope>
    <source>
        <strain evidence="2 3">MCA 2997</strain>
    </source>
</reference>
<gene>
    <name evidence="2" type="ORF">Moror_12783</name>
</gene>
<protein>
    <submittedName>
        <fullName evidence="2">Uncharacterized protein</fullName>
    </submittedName>
</protein>
<organism evidence="2 3">
    <name type="scientific">Moniliophthora roreri (strain MCA 2997)</name>
    <name type="common">Cocoa frosty pod rot fungus</name>
    <name type="synonym">Crinipellis roreri</name>
    <dbReference type="NCBI Taxonomy" id="1381753"/>
    <lineage>
        <taxon>Eukaryota</taxon>
        <taxon>Fungi</taxon>
        <taxon>Dikarya</taxon>
        <taxon>Basidiomycota</taxon>
        <taxon>Agaricomycotina</taxon>
        <taxon>Agaricomycetes</taxon>
        <taxon>Agaricomycetidae</taxon>
        <taxon>Agaricales</taxon>
        <taxon>Marasmiineae</taxon>
        <taxon>Marasmiaceae</taxon>
        <taxon>Moniliophthora</taxon>
    </lineage>
</organism>
<proteinExistence type="predicted"/>
<sequence length="138" mass="16291">MKQVAYELRERLYIKPGTLYVPLFCNEAGQNTFHLDDSNSESEETLRLLQFTTVAEQKLPQKLLDLKQHFDGLPPEENWELVFVQPYRTHYGSSLYCRVEQDQSSILLYYTRESNHPQNTEARSGCMRAERARSWKSR</sequence>
<name>V2XMS1_MONRO</name>
<dbReference type="AlphaFoldDB" id="V2XMS1"/>